<dbReference type="SUPFAM" id="SSF57701">
    <property type="entry name" value="Zn2/Cys6 DNA-binding domain"/>
    <property type="match status" value="1"/>
</dbReference>
<evidence type="ECO:0000259" key="2">
    <source>
        <dbReference type="PROSITE" id="PS50048"/>
    </source>
</evidence>
<dbReference type="OrthoDB" id="4491390at2759"/>
<dbReference type="AlphaFoldDB" id="A0A8K0RTB1"/>
<dbReference type="GO" id="GO:0000981">
    <property type="term" value="F:DNA-binding transcription factor activity, RNA polymerase II-specific"/>
    <property type="evidence" value="ECO:0007669"/>
    <property type="project" value="InterPro"/>
</dbReference>
<evidence type="ECO:0000313" key="4">
    <source>
        <dbReference type="Proteomes" id="UP000813427"/>
    </source>
</evidence>
<dbReference type="PANTHER" id="PTHR38791">
    <property type="entry name" value="ZN(II)2CYS6 TRANSCRIPTION FACTOR (EUROFUNG)-RELATED-RELATED"/>
    <property type="match status" value="1"/>
</dbReference>
<feature type="domain" description="Zn(2)-C6 fungal-type" evidence="2">
    <location>
        <begin position="10"/>
        <end position="33"/>
    </location>
</feature>
<organism evidence="3 4">
    <name type="scientific">Fusarium tricinctum</name>
    <dbReference type="NCBI Taxonomy" id="61284"/>
    <lineage>
        <taxon>Eukaryota</taxon>
        <taxon>Fungi</taxon>
        <taxon>Dikarya</taxon>
        <taxon>Ascomycota</taxon>
        <taxon>Pezizomycotina</taxon>
        <taxon>Sordariomycetes</taxon>
        <taxon>Hypocreomycetidae</taxon>
        <taxon>Hypocreales</taxon>
        <taxon>Nectriaceae</taxon>
        <taxon>Fusarium</taxon>
        <taxon>Fusarium tricinctum species complex</taxon>
    </lineage>
</organism>
<dbReference type="GO" id="GO:0008270">
    <property type="term" value="F:zinc ion binding"/>
    <property type="evidence" value="ECO:0007669"/>
    <property type="project" value="InterPro"/>
</dbReference>
<evidence type="ECO:0000256" key="1">
    <source>
        <dbReference type="ARBA" id="ARBA00023242"/>
    </source>
</evidence>
<name>A0A8K0RTB1_9HYPO</name>
<dbReference type="EMBL" id="JAGPXF010000007">
    <property type="protein sequence ID" value="KAH7236660.1"/>
    <property type="molecule type" value="Genomic_DNA"/>
</dbReference>
<dbReference type="InterPro" id="IPR036864">
    <property type="entry name" value="Zn2-C6_fun-type_DNA-bd_sf"/>
</dbReference>
<gene>
    <name evidence="3" type="ORF">BKA59DRAFT_405264</name>
</gene>
<comment type="caution">
    <text evidence="3">The sequence shown here is derived from an EMBL/GenBank/DDBJ whole genome shotgun (WGS) entry which is preliminary data.</text>
</comment>
<proteinExistence type="predicted"/>
<keyword evidence="4" id="KW-1185">Reference proteome</keyword>
<dbReference type="Proteomes" id="UP000813427">
    <property type="component" value="Unassembled WGS sequence"/>
</dbReference>
<dbReference type="PROSITE" id="PS50048">
    <property type="entry name" value="ZN2_CY6_FUNGAL_2"/>
    <property type="match status" value="1"/>
</dbReference>
<reference evidence="3" key="1">
    <citation type="journal article" date="2021" name="Nat. Commun.">
        <title>Genetic determinants of endophytism in the Arabidopsis root mycobiome.</title>
        <authorList>
            <person name="Mesny F."/>
            <person name="Miyauchi S."/>
            <person name="Thiergart T."/>
            <person name="Pickel B."/>
            <person name="Atanasova L."/>
            <person name="Karlsson M."/>
            <person name="Huettel B."/>
            <person name="Barry K.W."/>
            <person name="Haridas S."/>
            <person name="Chen C."/>
            <person name="Bauer D."/>
            <person name="Andreopoulos W."/>
            <person name="Pangilinan J."/>
            <person name="LaButti K."/>
            <person name="Riley R."/>
            <person name="Lipzen A."/>
            <person name="Clum A."/>
            <person name="Drula E."/>
            <person name="Henrissat B."/>
            <person name="Kohler A."/>
            <person name="Grigoriev I.V."/>
            <person name="Martin F.M."/>
            <person name="Hacquard S."/>
        </authorList>
    </citation>
    <scope>NUCLEOTIDE SEQUENCE</scope>
    <source>
        <strain evidence="3">MPI-SDFR-AT-0068</strain>
    </source>
</reference>
<dbReference type="InterPro" id="IPR001138">
    <property type="entry name" value="Zn2Cys6_DnaBD"/>
</dbReference>
<evidence type="ECO:0000313" key="3">
    <source>
        <dbReference type="EMBL" id="KAH7236660.1"/>
    </source>
</evidence>
<dbReference type="CDD" id="cd00067">
    <property type="entry name" value="GAL4"/>
    <property type="match status" value="1"/>
</dbReference>
<accession>A0A8K0RTB1</accession>
<dbReference type="InterPro" id="IPR053175">
    <property type="entry name" value="DHMBA_Reg_Transcription_Factor"/>
</dbReference>
<sequence length="358" mass="39492">MVNVGRRSMGCFKCKEDRVKCDLEKPSCRRCSRLHQMENTTPNTRALPVSAPRNIDQPIQIYAVHQLYEDFCFDASVGVFVVLPSIGTNTSTSPFSHALKAAALAHSSTSLSQYGLLPEAKWEYCVAVSTLKRDITDSVQVQNDSLLVSIFLLGLFETCSCADSLSLNTDFVSPWTDWDQFHAIEPLVQHCIDLTGRVRTLMPTPSSERPAADTAALVDETIRIIAQLGHTACLTVQCPPYVAHPGYFNGLLRADDVTSVAVAKSLYLTLRLHATDILLSLVGQFEAPLDHVLKTVVVDELCKHIRQVVNGNLKRSQGEPGMAARLFLMSWPMLAVLQSPISSIETKSWIQNMFGSGR</sequence>
<keyword evidence="1" id="KW-0539">Nucleus</keyword>
<protein>
    <recommendedName>
        <fullName evidence="2">Zn(2)-C6 fungal-type domain-containing protein</fullName>
    </recommendedName>
</protein>